<dbReference type="InterPro" id="IPR045313">
    <property type="entry name" value="CBR1-like"/>
</dbReference>
<dbReference type="CDD" id="cd05324">
    <property type="entry name" value="carb_red_PTCR-like_SDR_c"/>
    <property type="match status" value="1"/>
</dbReference>
<dbReference type="Proteomes" id="UP000600247">
    <property type="component" value="Unassembled WGS sequence"/>
</dbReference>
<keyword evidence="2" id="KW-0521">NADP</keyword>
<dbReference type="PANTHER" id="PTHR43008:SF4">
    <property type="entry name" value="CHAIN DEHYDROGENASE, PUTATIVE (AFU_ORTHOLOGUE AFUA_4G08710)-RELATED"/>
    <property type="match status" value="1"/>
</dbReference>
<accession>A0A917LZH6</accession>
<protein>
    <submittedName>
        <fullName evidence="5">Short-chain dehydrogenase</fullName>
    </submittedName>
</protein>
<reference evidence="5 6" key="1">
    <citation type="journal article" date="2014" name="Int. J. Syst. Evol. Microbiol.">
        <title>Complete genome sequence of Corynebacterium casei LMG S-19264T (=DSM 44701T), isolated from a smear-ripened cheese.</title>
        <authorList>
            <consortium name="US DOE Joint Genome Institute (JGI-PGF)"/>
            <person name="Walter F."/>
            <person name="Albersmeier A."/>
            <person name="Kalinowski J."/>
            <person name="Ruckert C."/>
        </authorList>
    </citation>
    <scope>NUCLEOTIDE SEQUENCE [LARGE SCALE GENOMIC DNA]</scope>
    <source>
        <strain evidence="5 6">CGMCC 1.15286</strain>
    </source>
</reference>
<dbReference type="Gene3D" id="3.40.50.720">
    <property type="entry name" value="NAD(P)-binding Rossmann-like Domain"/>
    <property type="match status" value="1"/>
</dbReference>
<evidence type="ECO:0000256" key="1">
    <source>
        <dbReference type="ARBA" id="ARBA00006484"/>
    </source>
</evidence>
<organism evidence="5 6">
    <name type="scientific">Paenibacillus radicis</name>
    <name type="common">ex Gao et al. 2016</name>
    <dbReference type="NCBI Taxonomy" id="1737354"/>
    <lineage>
        <taxon>Bacteria</taxon>
        <taxon>Bacillati</taxon>
        <taxon>Bacillota</taxon>
        <taxon>Bacilli</taxon>
        <taxon>Bacillales</taxon>
        <taxon>Paenibacillaceae</taxon>
        <taxon>Paenibacillus</taxon>
    </lineage>
</organism>
<dbReference type="PROSITE" id="PS00061">
    <property type="entry name" value="ADH_SHORT"/>
    <property type="match status" value="1"/>
</dbReference>
<keyword evidence="3" id="KW-0560">Oxidoreductase</keyword>
<dbReference type="InterPro" id="IPR036291">
    <property type="entry name" value="NAD(P)-bd_dom_sf"/>
</dbReference>
<dbReference type="GO" id="GO:0050664">
    <property type="term" value="F:oxidoreductase activity, acting on NAD(P)H, oxygen as acceptor"/>
    <property type="evidence" value="ECO:0007669"/>
    <property type="project" value="TreeGrafter"/>
</dbReference>
<gene>
    <name evidence="5" type="ORF">GCM10010918_23470</name>
</gene>
<dbReference type="InterPro" id="IPR020904">
    <property type="entry name" value="Sc_DH/Rdtase_CS"/>
</dbReference>
<sequence>MTAFTQDLTGKVALITGATRGIGLETARGLSKLGAHVIIGGRDQQKADNAVKLLAQEGLKAEGLKIDVNEHADHEEAYAYLEKKYGKLDILINNAGILRDAESASHQIINRTSTISEGELRETFDVNFFAPIVLTQTLLPLIRKSDAGRIVNLSSALGSLQLQADPASPFYPMKTFAYNASKAALNAFTIHLAAELKDTPIKVNSIHPGWVQTEMGGQNANVDIVEGSRTSIIMATLPADGPTGGFFHLENPLPW</sequence>
<dbReference type="PANTHER" id="PTHR43008">
    <property type="entry name" value="BENZIL REDUCTASE"/>
    <property type="match status" value="1"/>
</dbReference>
<evidence type="ECO:0000256" key="3">
    <source>
        <dbReference type="ARBA" id="ARBA00023002"/>
    </source>
</evidence>
<dbReference type="PRINTS" id="PR00081">
    <property type="entry name" value="GDHRDH"/>
</dbReference>
<dbReference type="SUPFAM" id="SSF51735">
    <property type="entry name" value="NAD(P)-binding Rossmann-fold domains"/>
    <property type="match status" value="1"/>
</dbReference>
<dbReference type="GO" id="GO:0016616">
    <property type="term" value="F:oxidoreductase activity, acting on the CH-OH group of donors, NAD or NADP as acceptor"/>
    <property type="evidence" value="ECO:0007669"/>
    <property type="project" value="InterPro"/>
</dbReference>
<dbReference type="AlphaFoldDB" id="A0A917LZH6"/>
<proteinExistence type="inferred from homology"/>
<dbReference type="RefSeq" id="WP_229692112.1">
    <property type="nucleotide sequence ID" value="NZ_BMHY01000004.1"/>
</dbReference>
<comment type="similarity">
    <text evidence="1 4">Belongs to the short-chain dehydrogenases/reductases (SDR) family.</text>
</comment>
<keyword evidence="6" id="KW-1185">Reference proteome</keyword>
<evidence type="ECO:0000256" key="4">
    <source>
        <dbReference type="RuleBase" id="RU000363"/>
    </source>
</evidence>
<evidence type="ECO:0000313" key="5">
    <source>
        <dbReference type="EMBL" id="GGG67993.1"/>
    </source>
</evidence>
<dbReference type="EMBL" id="BMHY01000004">
    <property type="protein sequence ID" value="GGG67993.1"/>
    <property type="molecule type" value="Genomic_DNA"/>
</dbReference>
<dbReference type="Pfam" id="PF00106">
    <property type="entry name" value="adh_short"/>
    <property type="match status" value="1"/>
</dbReference>
<evidence type="ECO:0000256" key="2">
    <source>
        <dbReference type="ARBA" id="ARBA00022857"/>
    </source>
</evidence>
<dbReference type="PRINTS" id="PR00080">
    <property type="entry name" value="SDRFAMILY"/>
</dbReference>
<name>A0A917LZH6_9BACL</name>
<comment type="caution">
    <text evidence="5">The sequence shown here is derived from an EMBL/GenBank/DDBJ whole genome shotgun (WGS) entry which is preliminary data.</text>
</comment>
<dbReference type="InterPro" id="IPR002347">
    <property type="entry name" value="SDR_fam"/>
</dbReference>
<evidence type="ECO:0000313" key="6">
    <source>
        <dbReference type="Proteomes" id="UP000600247"/>
    </source>
</evidence>